<dbReference type="InterPro" id="IPR028978">
    <property type="entry name" value="Chorismate_lyase_/UTRA_dom_sf"/>
</dbReference>
<dbReference type="RefSeq" id="WP_318953457.1">
    <property type="nucleotide sequence ID" value="NZ_CP137555.1"/>
</dbReference>
<dbReference type="Pfam" id="PF00392">
    <property type="entry name" value="GntR"/>
    <property type="match status" value="1"/>
</dbReference>
<dbReference type="InterPro" id="IPR000524">
    <property type="entry name" value="Tscrpt_reg_HTH_GntR"/>
</dbReference>
<dbReference type="InterPro" id="IPR036390">
    <property type="entry name" value="WH_DNA-bd_sf"/>
</dbReference>
<keyword evidence="3" id="KW-0804">Transcription</keyword>
<proteinExistence type="predicted"/>
<keyword evidence="6" id="KW-1185">Reference proteome</keyword>
<dbReference type="Proteomes" id="UP001302477">
    <property type="component" value="Chromosome"/>
</dbReference>
<protein>
    <submittedName>
        <fullName evidence="5">UTRA domain-containing protein</fullName>
    </submittedName>
</protein>
<dbReference type="CDD" id="cd07377">
    <property type="entry name" value="WHTH_GntR"/>
    <property type="match status" value="1"/>
</dbReference>
<keyword evidence="1" id="KW-0805">Transcription regulation</keyword>
<dbReference type="PANTHER" id="PTHR44846">
    <property type="entry name" value="MANNOSYL-D-GLYCERATE TRANSPORT/METABOLISM SYSTEM REPRESSOR MNGR-RELATED"/>
    <property type="match status" value="1"/>
</dbReference>
<evidence type="ECO:0000313" key="5">
    <source>
        <dbReference type="EMBL" id="WOX04982.1"/>
    </source>
</evidence>
<dbReference type="InterPro" id="IPR011663">
    <property type="entry name" value="UTRA"/>
</dbReference>
<dbReference type="Pfam" id="PF07702">
    <property type="entry name" value="UTRA"/>
    <property type="match status" value="1"/>
</dbReference>
<evidence type="ECO:0000256" key="2">
    <source>
        <dbReference type="ARBA" id="ARBA00023125"/>
    </source>
</evidence>
<evidence type="ECO:0000256" key="3">
    <source>
        <dbReference type="ARBA" id="ARBA00023163"/>
    </source>
</evidence>
<dbReference type="SUPFAM" id="SSF64288">
    <property type="entry name" value="Chorismate lyase-like"/>
    <property type="match status" value="1"/>
</dbReference>
<dbReference type="Gene3D" id="1.10.10.10">
    <property type="entry name" value="Winged helix-like DNA-binding domain superfamily/Winged helix DNA-binding domain"/>
    <property type="match status" value="1"/>
</dbReference>
<dbReference type="PRINTS" id="PR00035">
    <property type="entry name" value="HTHGNTR"/>
</dbReference>
<evidence type="ECO:0000313" key="6">
    <source>
        <dbReference type="Proteomes" id="UP001302477"/>
    </source>
</evidence>
<gene>
    <name evidence="5" type="ORF">R5R33_14725</name>
</gene>
<evidence type="ECO:0000259" key="4">
    <source>
        <dbReference type="PROSITE" id="PS50949"/>
    </source>
</evidence>
<sequence length="233" mass="26961">MSLAYDDIKTHICSLIGGGRLAANEKLPSERELAEHLQLTRITLRDGLNRLEGEGLIYRQNRRGWFVAPQRFVMKPAHKVDFNRMAEEQGFHPSTRVLQLRRQQQRREIYQAFGQEKSSRFYALRRVRSLDGRAVMVEDSFLPIERFCGVEELDLSGSVTAQLHARYGVSVSREQCNIQMGHLEECYAEPLGIHAGALGLKILRLRYDTQERLIDYNVEHWLPHAIEMEVATR</sequence>
<dbReference type="PROSITE" id="PS50949">
    <property type="entry name" value="HTH_GNTR"/>
    <property type="match status" value="1"/>
</dbReference>
<name>A0AAU0MY60_9GAMM</name>
<dbReference type="GO" id="GO:0045892">
    <property type="term" value="P:negative regulation of DNA-templated transcription"/>
    <property type="evidence" value="ECO:0007669"/>
    <property type="project" value="TreeGrafter"/>
</dbReference>
<dbReference type="InterPro" id="IPR036388">
    <property type="entry name" value="WH-like_DNA-bd_sf"/>
</dbReference>
<dbReference type="AlphaFoldDB" id="A0AAU0MY60"/>
<dbReference type="Gene3D" id="3.40.1410.10">
    <property type="entry name" value="Chorismate lyase-like"/>
    <property type="match status" value="1"/>
</dbReference>
<dbReference type="SMART" id="SM00866">
    <property type="entry name" value="UTRA"/>
    <property type="match status" value="1"/>
</dbReference>
<dbReference type="KEGG" id="mpaf:R5R33_14725"/>
<dbReference type="SMART" id="SM00345">
    <property type="entry name" value="HTH_GNTR"/>
    <property type="match status" value="1"/>
</dbReference>
<dbReference type="InterPro" id="IPR050679">
    <property type="entry name" value="Bact_HTH_transcr_reg"/>
</dbReference>
<evidence type="ECO:0000256" key="1">
    <source>
        <dbReference type="ARBA" id="ARBA00023015"/>
    </source>
</evidence>
<dbReference type="SUPFAM" id="SSF46785">
    <property type="entry name" value="Winged helix' DNA-binding domain"/>
    <property type="match status" value="1"/>
</dbReference>
<dbReference type="GO" id="GO:0003700">
    <property type="term" value="F:DNA-binding transcription factor activity"/>
    <property type="evidence" value="ECO:0007669"/>
    <property type="project" value="InterPro"/>
</dbReference>
<reference evidence="5 6" key="1">
    <citation type="submission" date="2023-10" db="EMBL/GenBank/DDBJ databases">
        <title>Description of Microbulbifer bruguierae sp. nov., isolated from the sediments of mangrove plant Bruguiera sexangula and comparative genomic analyses of the genus Microbulbifer.</title>
        <authorList>
            <person name="Long M."/>
        </authorList>
    </citation>
    <scope>NUCLEOTIDE SEQUENCE [LARGE SCALE GENOMIC DNA]</scope>
    <source>
        <strain evidence="5 6">SPO729</strain>
    </source>
</reference>
<dbReference type="EMBL" id="CP137555">
    <property type="protein sequence ID" value="WOX04982.1"/>
    <property type="molecule type" value="Genomic_DNA"/>
</dbReference>
<feature type="domain" description="HTH gntR-type" evidence="4">
    <location>
        <begin position="2"/>
        <end position="70"/>
    </location>
</feature>
<dbReference type="PANTHER" id="PTHR44846:SF1">
    <property type="entry name" value="MANNOSYL-D-GLYCERATE TRANSPORT_METABOLISM SYSTEM REPRESSOR MNGR-RELATED"/>
    <property type="match status" value="1"/>
</dbReference>
<keyword evidence="2" id="KW-0238">DNA-binding</keyword>
<dbReference type="GO" id="GO:0003677">
    <property type="term" value="F:DNA binding"/>
    <property type="evidence" value="ECO:0007669"/>
    <property type="project" value="UniProtKB-KW"/>
</dbReference>
<organism evidence="5 6">
    <name type="scientific">Microbulbifer pacificus</name>
    <dbReference type="NCBI Taxonomy" id="407164"/>
    <lineage>
        <taxon>Bacteria</taxon>
        <taxon>Pseudomonadati</taxon>
        <taxon>Pseudomonadota</taxon>
        <taxon>Gammaproteobacteria</taxon>
        <taxon>Cellvibrionales</taxon>
        <taxon>Microbulbiferaceae</taxon>
        <taxon>Microbulbifer</taxon>
    </lineage>
</organism>
<accession>A0AAU0MY60</accession>